<dbReference type="PANTHER" id="PTHR43434">
    <property type="entry name" value="PHOSPHOGLYCOLATE PHOSPHATASE"/>
    <property type="match status" value="1"/>
</dbReference>
<dbReference type="RefSeq" id="WP_161817333.1">
    <property type="nucleotide sequence ID" value="NZ_JAACJS010000002.1"/>
</dbReference>
<evidence type="ECO:0000313" key="5">
    <source>
        <dbReference type="EMBL" id="NCI49033.1"/>
    </source>
</evidence>
<evidence type="ECO:0000256" key="3">
    <source>
        <dbReference type="ARBA" id="ARBA00006171"/>
    </source>
</evidence>
<name>A0ABW9ZSJ6_9BACT</name>
<reference evidence="5 6" key="1">
    <citation type="submission" date="2020-01" db="EMBL/GenBank/DDBJ databases">
        <title>Genome analysis.</title>
        <authorList>
            <person name="Wu S."/>
            <person name="Wang G."/>
        </authorList>
    </citation>
    <scope>NUCLEOTIDE SEQUENCE [LARGE SCALE GENOMIC DNA]</scope>
    <source>
        <strain evidence="5 6">SYL130</strain>
    </source>
</reference>
<gene>
    <name evidence="5" type="ORF">GWC95_03810</name>
</gene>
<dbReference type="SFLD" id="SFLDS00003">
    <property type="entry name" value="Haloacid_Dehalogenase"/>
    <property type="match status" value="1"/>
</dbReference>
<dbReference type="EMBL" id="JAACJS010000002">
    <property type="protein sequence ID" value="NCI49033.1"/>
    <property type="molecule type" value="Genomic_DNA"/>
</dbReference>
<dbReference type="SFLD" id="SFLDG01129">
    <property type="entry name" value="C1.5:_HAD__Beta-PGM__Phosphata"/>
    <property type="match status" value="1"/>
</dbReference>
<dbReference type="GO" id="GO:0016787">
    <property type="term" value="F:hydrolase activity"/>
    <property type="evidence" value="ECO:0007669"/>
    <property type="project" value="UniProtKB-KW"/>
</dbReference>
<comment type="pathway">
    <text evidence="2">Organic acid metabolism; glycolate biosynthesis; glycolate from 2-phosphoglycolate: step 1/1.</text>
</comment>
<dbReference type="SUPFAM" id="SSF56784">
    <property type="entry name" value="HAD-like"/>
    <property type="match status" value="1"/>
</dbReference>
<organism evidence="5 6">
    <name type="scientific">Sediminibacterium roseum</name>
    <dbReference type="NCBI Taxonomy" id="1978412"/>
    <lineage>
        <taxon>Bacteria</taxon>
        <taxon>Pseudomonadati</taxon>
        <taxon>Bacteroidota</taxon>
        <taxon>Chitinophagia</taxon>
        <taxon>Chitinophagales</taxon>
        <taxon>Chitinophagaceae</taxon>
        <taxon>Sediminibacterium</taxon>
    </lineage>
</organism>
<evidence type="ECO:0000256" key="2">
    <source>
        <dbReference type="ARBA" id="ARBA00004818"/>
    </source>
</evidence>
<dbReference type="InterPro" id="IPR050155">
    <property type="entry name" value="HAD-like_hydrolase_sf"/>
</dbReference>
<keyword evidence="6" id="KW-1185">Reference proteome</keyword>
<keyword evidence="5" id="KW-0378">Hydrolase</keyword>
<dbReference type="InterPro" id="IPR041492">
    <property type="entry name" value="HAD_2"/>
</dbReference>
<evidence type="ECO:0000313" key="6">
    <source>
        <dbReference type="Proteomes" id="UP000753802"/>
    </source>
</evidence>
<accession>A0ABW9ZSJ6</accession>
<evidence type="ECO:0000256" key="4">
    <source>
        <dbReference type="ARBA" id="ARBA00013078"/>
    </source>
</evidence>
<dbReference type="Pfam" id="PF13419">
    <property type="entry name" value="HAD_2"/>
    <property type="match status" value="1"/>
</dbReference>
<comment type="catalytic activity">
    <reaction evidence="1">
        <text>2-phosphoglycolate + H2O = glycolate + phosphate</text>
        <dbReference type="Rhea" id="RHEA:14369"/>
        <dbReference type="ChEBI" id="CHEBI:15377"/>
        <dbReference type="ChEBI" id="CHEBI:29805"/>
        <dbReference type="ChEBI" id="CHEBI:43474"/>
        <dbReference type="ChEBI" id="CHEBI:58033"/>
        <dbReference type="EC" id="3.1.3.18"/>
    </reaction>
</comment>
<dbReference type="InterPro" id="IPR023214">
    <property type="entry name" value="HAD_sf"/>
</dbReference>
<dbReference type="Proteomes" id="UP000753802">
    <property type="component" value="Unassembled WGS sequence"/>
</dbReference>
<dbReference type="CDD" id="cd01427">
    <property type="entry name" value="HAD_like"/>
    <property type="match status" value="1"/>
</dbReference>
<comment type="caution">
    <text evidence="5">The sequence shown here is derived from an EMBL/GenBank/DDBJ whole genome shotgun (WGS) entry which is preliminary data.</text>
</comment>
<dbReference type="Gene3D" id="3.40.50.1000">
    <property type="entry name" value="HAD superfamily/HAD-like"/>
    <property type="match status" value="1"/>
</dbReference>
<evidence type="ECO:0000256" key="1">
    <source>
        <dbReference type="ARBA" id="ARBA00000830"/>
    </source>
</evidence>
<comment type="similarity">
    <text evidence="3">Belongs to the HAD-like hydrolase superfamily. CbbY/CbbZ/Gph/YieH family.</text>
</comment>
<dbReference type="EC" id="3.1.3.18" evidence="4"/>
<sequence length="215" mass="24665">MLFDGKIEIVILDFDGVIVESNDIKDRVFDELFKRFPEQYEAALNYHRTHVSVSRFQKFDFLLAQLGRTDDAVLRRQLLEEFSSLTLEKMKNVSFVNGAVDFLKTMKPHYPLYLASVTPIHDLEIILDHLQIRSYFKNVYGCPPWTKIDAVYDILSKENSSAQNAVLIGDSYGDQRTAFQTGVHFIARQSGLHFDDPQPEISVDDLNGLANLFLN</sequence>
<proteinExistence type="inferred from homology"/>
<dbReference type="InterPro" id="IPR023198">
    <property type="entry name" value="PGP-like_dom2"/>
</dbReference>
<dbReference type="PANTHER" id="PTHR43434:SF1">
    <property type="entry name" value="PHOSPHOGLYCOLATE PHOSPHATASE"/>
    <property type="match status" value="1"/>
</dbReference>
<dbReference type="Gene3D" id="1.10.150.240">
    <property type="entry name" value="Putative phosphatase, domain 2"/>
    <property type="match status" value="1"/>
</dbReference>
<dbReference type="InterPro" id="IPR036412">
    <property type="entry name" value="HAD-like_sf"/>
</dbReference>
<protein>
    <recommendedName>
        <fullName evidence="4">phosphoglycolate phosphatase</fullName>
        <ecNumber evidence="4">3.1.3.18</ecNumber>
    </recommendedName>
</protein>